<keyword evidence="8 10" id="KW-0333">Golgi apparatus</keyword>
<sequence>MRIRHFKLVVQMICIFTLFIMGVFVSIPHLPPRTRWSFQSIPTQCVPIASPKIVWPMKLANARPPYELQLDAIISPNSTVANLSMVERSLLLGQNTTSTPLTYMDLVSIPDNLWPRPHPPSVYLAYPQAFDLTQIFNNLLQQKPIPQLPINGYVFRYPVISRDVCHPDNPDSHHFDLVVVVRSALANFKRRAEFRKLYSSFTNQRASTSMGVRIGLVFSMGVPRSQQNNLFMRGGNLTRLTTNGGAMLTPEGLRATAASFEVERAQYNDLVVGDYEDTYFNLTMKTIYSFQWAAAFCRISRPNVLFIDDDLPISMKKLSHAINKLSLEARSDLYHGKVLHSIAVRRFVPGGFNKWSVEKHEVPWTVYPTYTSGAFLLLGFPKVERLAIGMLFTQSFALEDAYTGVVAARMALRPSSMYELVKPEHVLTRRPHNLESVEQFLSRL</sequence>
<keyword evidence="3 10" id="KW-0328">Glycosyltransferase</keyword>
<evidence type="ECO:0000256" key="2">
    <source>
        <dbReference type="ARBA" id="ARBA00008661"/>
    </source>
</evidence>
<dbReference type="InterPro" id="IPR002659">
    <property type="entry name" value="Glyco_trans_31"/>
</dbReference>
<dbReference type="PANTHER" id="PTHR11214:SF3">
    <property type="entry name" value="BETA-1,3-GALACTOSYLTRANSFERASE 6"/>
    <property type="match status" value="1"/>
</dbReference>
<evidence type="ECO:0000256" key="7">
    <source>
        <dbReference type="ARBA" id="ARBA00022989"/>
    </source>
</evidence>
<comment type="similarity">
    <text evidence="2 10">Belongs to the glycosyltransferase 31 family.</text>
</comment>
<dbReference type="Pfam" id="PF01762">
    <property type="entry name" value="Galactosyl_T"/>
    <property type="match status" value="1"/>
</dbReference>
<evidence type="ECO:0000256" key="5">
    <source>
        <dbReference type="ARBA" id="ARBA00022692"/>
    </source>
</evidence>
<keyword evidence="7 10" id="KW-1133">Transmembrane helix</keyword>
<keyword evidence="4" id="KW-0808">Transferase</keyword>
<comment type="subcellular location">
    <subcellularLocation>
        <location evidence="1 10">Golgi apparatus membrane</location>
        <topology evidence="1 10">Single-pass type II membrane protein</topology>
    </subcellularLocation>
</comment>
<evidence type="ECO:0000256" key="1">
    <source>
        <dbReference type="ARBA" id="ARBA00004323"/>
    </source>
</evidence>
<keyword evidence="9 10" id="KW-0472">Membrane</keyword>
<evidence type="ECO:0000256" key="8">
    <source>
        <dbReference type="ARBA" id="ARBA00023034"/>
    </source>
</evidence>
<dbReference type="PANTHER" id="PTHR11214">
    <property type="entry name" value="BETA-1,3-N-ACETYLGLUCOSAMINYLTRANSFERASE"/>
    <property type="match status" value="1"/>
</dbReference>
<gene>
    <name evidence="11" type="ORF">TcWFU_008975</name>
</gene>
<evidence type="ECO:0000313" key="11">
    <source>
        <dbReference type="EMBL" id="KAL5104763.1"/>
    </source>
</evidence>
<dbReference type="EMBL" id="JAKROA010000011">
    <property type="protein sequence ID" value="KAL5104763.1"/>
    <property type="molecule type" value="Genomic_DNA"/>
</dbReference>
<evidence type="ECO:0000256" key="4">
    <source>
        <dbReference type="ARBA" id="ARBA00022679"/>
    </source>
</evidence>
<reference evidence="11 12" key="1">
    <citation type="journal article" date="2022" name="Front. Cell. Infect. Microbiol.">
        <title>The Genomes of Two Strains of Taenia crassiceps the Animal Model for the Study of Human Cysticercosis.</title>
        <authorList>
            <person name="Bobes R.J."/>
            <person name="Estrada K."/>
            <person name="Rios-Valencia D.G."/>
            <person name="Calderon-Gallegos A."/>
            <person name="de la Torre P."/>
            <person name="Carrero J.C."/>
            <person name="Sanchez-Flores A."/>
            <person name="Laclette J.P."/>
        </authorList>
    </citation>
    <scope>NUCLEOTIDE SEQUENCE [LARGE SCALE GENOMIC DNA]</scope>
    <source>
        <strain evidence="11">WFUcys</strain>
    </source>
</reference>
<organism evidence="11 12">
    <name type="scientific">Taenia crassiceps</name>
    <dbReference type="NCBI Taxonomy" id="6207"/>
    <lineage>
        <taxon>Eukaryota</taxon>
        <taxon>Metazoa</taxon>
        <taxon>Spiralia</taxon>
        <taxon>Lophotrochozoa</taxon>
        <taxon>Platyhelminthes</taxon>
        <taxon>Cestoda</taxon>
        <taxon>Eucestoda</taxon>
        <taxon>Cyclophyllidea</taxon>
        <taxon>Taeniidae</taxon>
        <taxon>Taenia</taxon>
    </lineage>
</organism>
<accession>A0ABR4Q534</accession>
<evidence type="ECO:0000256" key="9">
    <source>
        <dbReference type="ARBA" id="ARBA00023136"/>
    </source>
</evidence>
<dbReference type="Proteomes" id="UP001651158">
    <property type="component" value="Unassembled WGS sequence"/>
</dbReference>
<evidence type="ECO:0000313" key="12">
    <source>
        <dbReference type="Proteomes" id="UP001651158"/>
    </source>
</evidence>
<proteinExistence type="inferred from homology"/>
<evidence type="ECO:0000256" key="10">
    <source>
        <dbReference type="RuleBase" id="RU363063"/>
    </source>
</evidence>
<evidence type="ECO:0000256" key="3">
    <source>
        <dbReference type="ARBA" id="ARBA00022676"/>
    </source>
</evidence>
<evidence type="ECO:0000256" key="6">
    <source>
        <dbReference type="ARBA" id="ARBA00022968"/>
    </source>
</evidence>
<feature type="transmembrane region" description="Helical" evidence="10">
    <location>
        <begin position="12"/>
        <end position="30"/>
    </location>
</feature>
<keyword evidence="5 10" id="KW-0812">Transmembrane</keyword>
<keyword evidence="12" id="KW-1185">Reference proteome</keyword>
<comment type="caution">
    <text evidence="11">The sequence shown here is derived from an EMBL/GenBank/DDBJ whole genome shotgun (WGS) entry which is preliminary data.</text>
</comment>
<keyword evidence="6 10" id="KW-0735">Signal-anchor</keyword>
<name>A0ABR4Q534_9CEST</name>
<dbReference type="EC" id="2.4.1.-" evidence="10"/>
<protein>
    <recommendedName>
        <fullName evidence="10">Hexosyltransferase</fullName>
        <ecNumber evidence="10">2.4.1.-</ecNumber>
    </recommendedName>
</protein>